<accession>A0A1W1UWH1</accession>
<gene>
    <name evidence="1" type="ORF">SAMN00790413_03422</name>
</gene>
<dbReference type="GO" id="GO:0004519">
    <property type="term" value="F:endonuclease activity"/>
    <property type="evidence" value="ECO:0007669"/>
    <property type="project" value="UniProtKB-KW"/>
</dbReference>
<dbReference type="InterPro" id="IPR018669">
    <property type="entry name" value="Toxin_HigB"/>
</dbReference>
<dbReference type="AlphaFoldDB" id="A0A1W1UWH1"/>
<sequence length="176" mass="20197">MWPALEQPYDIYGEIQRHAPQQRQARFRWVIRVTRVVQQRSGLPAQGRLQPEGANGRGHLLVLFIAKCYIPGMRVISWSTLRAFAAAHPDAQNPLNTWHNLAKKGTYRNFAELKATFASADQVKGHDLVVFNIGGNKYRLIVNVTYAQVTEAGQMLDGIFWIKHVFTHKQYDDWKP</sequence>
<proteinExistence type="predicted"/>
<protein>
    <submittedName>
        <fullName evidence="1">mRNA-degrading endonuclease (mRNA interferase) HigB, toxic component of the HigAB toxin-antitoxin module</fullName>
    </submittedName>
</protein>
<keyword evidence="1" id="KW-0540">Nuclease</keyword>
<evidence type="ECO:0000313" key="1">
    <source>
        <dbReference type="EMBL" id="SMB85498.1"/>
    </source>
</evidence>
<dbReference type="GO" id="GO:0003723">
    <property type="term" value="F:RNA binding"/>
    <property type="evidence" value="ECO:0007669"/>
    <property type="project" value="InterPro"/>
</dbReference>
<keyword evidence="2" id="KW-1185">Reference proteome</keyword>
<keyword evidence="1" id="KW-0378">Hydrolase</keyword>
<keyword evidence="1" id="KW-0255">Endonuclease</keyword>
<dbReference type="GO" id="GO:0110001">
    <property type="term" value="C:toxin-antitoxin complex"/>
    <property type="evidence" value="ECO:0007669"/>
    <property type="project" value="InterPro"/>
</dbReference>
<dbReference type="EMBL" id="FWWU01000008">
    <property type="protein sequence ID" value="SMB85498.1"/>
    <property type="molecule type" value="Genomic_DNA"/>
</dbReference>
<dbReference type="Pfam" id="PF09907">
    <property type="entry name" value="HigB_toxin"/>
    <property type="match status" value="1"/>
</dbReference>
<name>A0A1W1UWH1_9DEIO</name>
<evidence type="ECO:0000313" key="2">
    <source>
        <dbReference type="Proteomes" id="UP000192582"/>
    </source>
</evidence>
<dbReference type="STRING" id="695939.SAMN00790413_03422"/>
<organism evidence="1 2">
    <name type="scientific">Deinococcus hopiensis KR-140</name>
    <dbReference type="NCBI Taxonomy" id="695939"/>
    <lineage>
        <taxon>Bacteria</taxon>
        <taxon>Thermotogati</taxon>
        <taxon>Deinococcota</taxon>
        <taxon>Deinococci</taxon>
        <taxon>Deinococcales</taxon>
        <taxon>Deinococcaceae</taxon>
        <taxon>Deinococcus</taxon>
    </lineage>
</organism>
<dbReference type="Proteomes" id="UP000192582">
    <property type="component" value="Unassembled WGS sequence"/>
</dbReference>
<reference evidence="1 2" key="1">
    <citation type="submission" date="2017-04" db="EMBL/GenBank/DDBJ databases">
        <authorList>
            <person name="Afonso C.L."/>
            <person name="Miller P.J."/>
            <person name="Scott M.A."/>
            <person name="Spackman E."/>
            <person name="Goraichik I."/>
            <person name="Dimitrov K.M."/>
            <person name="Suarez D.L."/>
            <person name="Swayne D.E."/>
        </authorList>
    </citation>
    <scope>NUCLEOTIDE SEQUENCE [LARGE SCALE GENOMIC DNA]</scope>
    <source>
        <strain evidence="1 2">KR-140</strain>
    </source>
</reference>